<accession>A0A6B0UAR8</accession>
<feature type="chain" id="PRO_5025627641" evidence="1">
    <location>
        <begin position="28"/>
        <end position="87"/>
    </location>
</feature>
<proteinExistence type="predicted"/>
<protein>
    <submittedName>
        <fullName evidence="2">Putative secreted protein</fullName>
    </submittedName>
</protein>
<sequence length="87" mass="10387">MQLTQSLFPLQMLQSFFWALLLSTRSASFVCSVSDIISGRRKLEGWRVWLQFSLSRKLTGERKAPTFLFVNIIFYFYDYNNLRSYEK</sequence>
<feature type="signal peptide" evidence="1">
    <location>
        <begin position="1"/>
        <end position="27"/>
    </location>
</feature>
<organism evidence="2">
    <name type="scientific">Ixodes ricinus</name>
    <name type="common">Common tick</name>
    <name type="synonym">Acarus ricinus</name>
    <dbReference type="NCBI Taxonomy" id="34613"/>
    <lineage>
        <taxon>Eukaryota</taxon>
        <taxon>Metazoa</taxon>
        <taxon>Ecdysozoa</taxon>
        <taxon>Arthropoda</taxon>
        <taxon>Chelicerata</taxon>
        <taxon>Arachnida</taxon>
        <taxon>Acari</taxon>
        <taxon>Parasitiformes</taxon>
        <taxon>Ixodida</taxon>
        <taxon>Ixodoidea</taxon>
        <taxon>Ixodidae</taxon>
        <taxon>Ixodinae</taxon>
        <taxon>Ixodes</taxon>
    </lineage>
</organism>
<dbReference type="AlphaFoldDB" id="A0A6B0UAR8"/>
<reference evidence="2" key="1">
    <citation type="submission" date="2019-12" db="EMBL/GenBank/DDBJ databases">
        <title>An insight into the sialome of adult female Ixodes ricinus ticks feeding for 6 days.</title>
        <authorList>
            <person name="Perner J."/>
            <person name="Ribeiro J.M.C."/>
        </authorList>
    </citation>
    <scope>NUCLEOTIDE SEQUENCE</scope>
    <source>
        <strain evidence="2">Semi-engorged</strain>
        <tissue evidence="2">Salivary glands</tissue>
    </source>
</reference>
<evidence type="ECO:0000313" key="2">
    <source>
        <dbReference type="EMBL" id="MXU85760.1"/>
    </source>
</evidence>
<evidence type="ECO:0000256" key="1">
    <source>
        <dbReference type="SAM" id="SignalP"/>
    </source>
</evidence>
<name>A0A6B0UAR8_IXORI</name>
<keyword evidence="1" id="KW-0732">Signal</keyword>
<dbReference type="EMBL" id="GIFC01003677">
    <property type="protein sequence ID" value="MXU85760.1"/>
    <property type="molecule type" value="Transcribed_RNA"/>
</dbReference>